<dbReference type="AlphaFoldDB" id="A0A7U9DXD0"/>
<evidence type="ECO:0000313" key="1">
    <source>
        <dbReference type="EMBL" id="EOY49371.1"/>
    </source>
</evidence>
<evidence type="ECO:0000313" key="2">
    <source>
        <dbReference type="Proteomes" id="UP000014062"/>
    </source>
</evidence>
<reference evidence="2" key="1">
    <citation type="journal article" date="2013" name="Genome Biol. Evol.">
        <title>The genome sequence of Streptomyces lividans 66 reveals a novel tRNA-dependent peptide biosynthetic system within a metal-related genomic island.</title>
        <authorList>
            <person name="Cruz-Morales P."/>
            <person name="Vijgenboom E."/>
            <person name="Iruegas-Bocardo F."/>
            <person name="Girard G."/>
            <person name="Yanez-Guerra L.A."/>
            <person name="Ramos-Aboites H.E."/>
            <person name="Pernodet J.L."/>
            <person name="Anne J."/>
            <person name="van Wezel G.P."/>
            <person name="Barona-Gomez F."/>
        </authorList>
    </citation>
    <scope>NUCLEOTIDE SEQUENCE [LARGE SCALE GENOMIC DNA]</scope>
    <source>
        <strain evidence="2">1326</strain>
    </source>
</reference>
<gene>
    <name evidence="1" type="ORF">SLI_4663</name>
</gene>
<dbReference type="Proteomes" id="UP000014062">
    <property type="component" value="Chromosome"/>
</dbReference>
<sequence length="42" mass="4663">MNPVRRPAVAGSVQRSFISPWHCHLRQTVASGGRRMTTEPTS</sequence>
<organism evidence="1 2">
    <name type="scientific">Streptomyces lividans 1326</name>
    <dbReference type="NCBI Taxonomy" id="1200984"/>
    <lineage>
        <taxon>Bacteria</taxon>
        <taxon>Bacillati</taxon>
        <taxon>Actinomycetota</taxon>
        <taxon>Actinomycetes</taxon>
        <taxon>Kitasatosporales</taxon>
        <taxon>Streptomycetaceae</taxon>
        <taxon>Streptomyces</taxon>
    </lineage>
</organism>
<accession>A0A7U9DXD0</accession>
<dbReference type="EMBL" id="CM001889">
    <property type="protein sequence ID" value="EOY49371.1"/>
    <property type="molecule type" value="Genomic_DNA"/>
</dbReference>
<protein>
    <submittedName>
        <fullName evidence="1">Uncharacterized protein</fullName>
    </submittedName>
</protein>
<proteinExistence type="predicted"/>
<name>A0A7U9DXD0_STRLI</name>